<accession>A0A164I0S3</accession>
<dbReference type="Gene3D" id="3.40.50.2020">
    <property type="match status" value="1"/>
</dbReference>
<dbReference type="RefSeq" id="WP_067581060.1">
    <property type="nucleotide sequence ID" value="NZ_JABMCZ010000002.1"/>
</dbReference>
<dbReference type="STRING" id="455432.AWN90_14700"/>
<dbReference type="EMBL" id="LWGR01000021">
    <property type="protein sequence ID" value="KZM68993.1"/>
    <property type="molecule type" value="Genomic_DNA"/>
</dbReference>
<protein>
    <submittedName>
        <fullName evidence="2">Phosphoribosyltransferase</fullName>
    </submittedName>
</protein>
<dbReference type="Proteomes" id="UP000076512">
    <property type="component" value="Unassembled WGS sequence"/>
</dbReference>
<evidence type="ECO:0000313" key="2">
    <source>
        <dbReference type="EMBL" id="KZM68993.1"/>
    </source>
</evidence>
<dbReference type="OrthoDB" id="9810066at2"/>
<reference evidence="2 3" key="1">
    <citation type="submission" date="2016-04" db="EMBL/GenBank/DDBJ databases">
        <authorList>
            <person name="Evans L.H."/>
            <person name="Alamgir A."/>
            <person name="Owens N."/>
            <person name="Weber N.D."/>
            <person name="Virtaneva K."/>
            <person name="Barbian K."/>
            <person name="Babar A."/>
            <person name="Rosenke K."/>
        </authorList>
    </citation>
    <scope>NUCLEOTIDE SEQUENCE [LARGE SCALE GENOMIC DNA]</scope>
    <source>
        <strain evidence="2 3">IFM 0406</strain>
    </source>
</reference>
<organism evidence="2 3">
    <name type="scientific">Nocardia terpenica</name>
    <dbReference type="NCBI Taxonomy" id="455432"/>
    <lineage>
        <taxon>Bacteria</taxon>
        <taxon>Bacillati</taxon>
        <taxon>Actinomycetota</taxon>
        <taxon>Actinomycetes</taxon>
        <taxon>Mycobacteriales</taxon>
        <taxon>Nocardiaceae</taxon>
        <taxon>Nocardia</taxon>
    </lineage>
</organism>
<keyword evidence="2" id="KW-0328">Glycosyltransferase</keyword>
<dbReference type="SUPFAM" id="SSF53271">
    <property type="entry name" value="PRTase-like"/>
    <property type="match status" value="1"/>
</dbReference>
<comment type="caution">
    <text evidence="2">The sequence shown here is derived from an EMBL/GenBank/DDBJ whole genome shotgun (WGS) entry which is preliminary data.</text>
</comment>
<dbReference type="AlphaFoldDB" id="A0A164I0S3"/>
<dbReference type="InterPro" id="IPR029057">
    <property type="entry name" value="PRTase-like"/>
</dbReference>
<dbReference type="Pfam" id="PF00156">
    <property type="entry name" value="Pribosyltran"/>
    <property type="match status" value="1"/>
</dbReference>
<dbReference type="CDD" id="cd06223">
    <property type="entry name" value="PRTases_typeI"/>
    <property type="match status" value="1"/>
</dbReference>
<feature type="domain" description="Phosphoribosyltransferase" evidence="1">
    <location>
        <begin position="19"/>
        <end position="178"/>
    </location>
</feature>
<keyword evidence="2" id="KW-0808">Transferase</keyword>
<proteinExistence type="predicted"/>
<dbReference type="Gene3D" id="3.30.1310.20">
    <property type="entry name" value="PRTase-like"/>
    <property type="match status" value="1"/>
</dbReference>
<gene>
    <name evidence="2" type="ORF">AWN90_14700</name>
</gene>
<dbReference type="InterPro" id="IPR000836">
    <property type="entry name" value="PRTase_dom"/>
</dbReference>
<name>A0A164I0S3_9NOCA</name>
<keyword evidence="3" id="KW-1185">Reference proteome</keyword>
<dbReference type="GO" id="GO:0016757">
    <property type="term" value="F:glycosyltransferase activity"/>
    <property type="evidence" value="ECO:0007669"/>
    <property type="project" value="UniProtKB-KW"/>
</dbReference>
<evidence type="ECO:0000259" key="1">
    <source>
        <dbReference type="Pfam" id="PF00156"/>
    </source>
</evidence>
<evidence type="ECO:0000313" key="3">
    <source>
        <dbReference type="Proteomes" id="UP000076512"/>
    </source>
</evidence>
<sequence length="225" mass="24452">MPFLDRREAGRRLVARLRAFRGPDTIVLGLPRGGVPVAFEVAVALGAPLDVAVVQKLSVPGRPRLVYGAIAESGVRVVGEDLALLRAFITPAERARVERDAREAVLRKTARFRHGRAPLTITGRLTILVDDGVTTGATARAACALARARGAARVVYAVPVGSCRPIRELASCADNVVCLETPALFHTLGQWYRTFDPVTEETVCDLLTRATNLRRNQTTQPIRIR</sequence>